<feature type="transmembrane region" description="Helical" evidence="7">
    <location>
        <begin position="118"/>
        <end position="141"/>
    </location>
</feature>
<keyword evidence="5 7" id="KW-0472">Membrane</keyword>
<gene>
    <name evidence="8" type="ORF">GB881_04930</name>
</gene>
<comment type="subcellular location">
    <subcellularLocation>
        <location evidence="1">Cell membrane</location>
        <topology evidence="1">Multi-pass membrane protein</topology>
    </subcellularLocation>
</comment>
<dbReference type="InterPro" id="IPR001851">
    <property type="entry name" value="ABC_transp_permease"/>
</dbReference>
<keyword evidence="9" id="KW-1185">Reference proteome</keyword>
<feature type="compositionally biased region" description="Basic and acidic residues" evidence="6">
    <location>
        <begin position="382"/>
        <end position="392"/>
    </location>
</feature>
<dbReference type="GO" id="GO:0005886">
    <property type="term" value="C:plasma membrane"/>
    <property type="evidence" value="ECO:0007669"/>
    <property type="project" value="UniProtKB-SubCell"/>
</dbReference>
<dbReference type="RefSeq" id="WP_152194468.1">
    <property type="nucleotide sequence ID" value="NZ_VUKD01000002.1"/>
</dbReference>
<evidence type="ECO:0000256" key="5">
    <source>
        <dbReference type="ARBA" id="ARBA00023136"/>
    </source>
</evidence>
<evidence type="ECO:0000313" key="8">
    <source>
        <dbReference type="EMBL" id="MPV36400.1"/>
    </source>
</evidence>
<dbReference type="AlphaFoldDB" id="A0A6N7EEF0"/>
<evidence type="ECO:0000256" key="7">
    <source>
        <dbReference type="SAM" id="Phobius"/>
    </source>
</evidence>
<accession>A0A6N7EEF0</accession>
<evidence type="ECO:0000256" key="2">
    <source>
        <dbReference type="ARBA" id="ARBA00022475"/>
    </source>
</evidence>
<feature type="region of interest" description="Disordered" evidence="6">
    <location>
        <begin position="365"/>
        <end position="392"/>
    </location>
</feature>
<comment type="caution">
    <text evidence="8">The sequence shown here is derived from an EMBL/GenBank/DDBJ whole genome shotgun (WGS) entry which is preliminary data.</text>
</comment>
<organism evidence="8 9">
    <name type="scientific">Georgenia subflava</name>
    <dbReference type="NCBI Taxonomy" id="1622177"/>
    <lineage>
        <taxon>Bacteria</taxon>
        <taxon>Bacillati</taxon>
        <taxon>Actinomycetota</taxon>
        <taxon>Actinomycetes</taxon>
        <taxon>Micrococcales</taxon>
        <taxon>Bogoriellaceae</taxon>
        <taxon>Georgenia</taxon>
    </lineage>
</organism>
<feature type="transmembrane region" description="Helical" evidence="7">
    <location>
        <begin position="91"/>
        <end position="111"/>
    </location>
</feature>
<evidence type="ECO:0000256" key="6">
    <source>
        <dbReference type="SAM" id="MobiDB-lite"/>
    </source>
</evidence>
<proteinExistence type="predicted"/>
<dbReference type="Proteomes" id="UP000437709">
    <property type="component" value="Unassembled WGS sequence"/>
</dbReference>
<dbReference type="Pfam" id="PF02653">
    <property type="entry name" value="BPD_transp_2"/>
    <property type="match status" value="1"/>
</dbReference>
<protein>
    <submittedName>
        <fullName evidence="8">Branched-chain amino acid ABC transporter permease</fullName>
    </submittedName>
</protein>
<feature type="transmembrane region" description="Helical" evidence="7">
    <location>
        <begin position="197"/>
        <end position="215"/>
    </location>
</feature>
<keyword evidence="4 7" id="KW-1133">Transmembrane helix</keyword>
<dbReference type="OrthoDB" id="9814461at2"/>
<evidence type="ECO:0000256" key="4">
    <source>
        <dbReference type="ARBA" id="ARBA00022989"/>
    </source>
</evidence>
<evidence type="ECO:0000313" key="9">
    <source>
        <dbReference type="Proteomes" id="UP000437709"/>
    </source>
</evidence>
<dbReference type="CDD" id="cd06581">
    <property type="entry name" value="TM_PBP1_LivM_like"/>
    <property type="match status" value="1"/>
</dbReference>
<evidence type="ECO:0000256" key="1">
    <source>
        <dbReference type="ARBA" id="ARBA00004651"/>
    </source>
</evidence>
<feature type="transmembrane region" description="Helical" evidence="7">
    <location>
        <begin position="242"/>
        <end position="264"/>
    </location>
</feature>
<feature type="transmembrane region" description="Helical" evidence="7">
    <location>
        <begin position="336"/>
        <end position="355"/>
    </location>
</feature>
<sequence length="392" mass="40953">MSTPTSTQTPVETAAPAPAPRSAPRRRAVPGWLVGVVAVVVAACLPLLNIPLPGILPGPTYTPGSLHLMALCMIFAALALSYHLLYGVAGMLSFGHALYFAAGAYGLAILLERTGLPLLVAAAISLVAAIVLSTLVGAVSLRVSGVSFAMVTLAFAQAGNVMVRRDPGGATGGEEGVGLTTTLVPDALIGVVNTRNMFWVALAALVLVYVVVTWTQRSRAGHVVEATRENEMRVRVIGQPPYLIRLLTFVIAGGLAALIGMVYLLLQSQAVPTITSADFTIQVLIMVVLGGVGSRWGAVVGAIVYTLLDQRLGVLASSELVDSLPTLLHVPLSEPAFIVGVLFILVVLFMPGGIAGGAHRLRRRRPATARSAGSHAETAEESAERRRLEELA</sequence>
<reference evidence="8 9" key="1">
    <citation type="submission" date="2019-10" db="EMBL/GenBank/DDBJ databases">
        <title>Georgenia wutianyii sp. nov. and Georgenia yuyongxinii sp. nov. isolated from plateau pika (Ochotona curzoniae) in the Qinghai-Tibet plateau of China.</title>
        <authorList>
            <person name="Tian Z."/>
        </authorList>
    </citation>
    <scope>NUCLEOTIDE SEQUENCE [LARGE SCALE GENOMIC DNA]</scope>
    <source>
        <strain evidence="8 9">JCM 19765</strain>
    </source>
</reference>
<feature type="region of interest" description="Disordered" evidence="6">
    <location>
        <begin position="1"/>
        <end position="25"/>
    </location>
</feature>
<evidence type="ECO:0000256" key="3">
    <source>
        <dbReference type="ARBA" id="ARBA00022692"/>
    </source>
</evidence>
<feature type="transmembrane region" description="Helical" evidence="7">
    <location>
        <begin position="32"/>
        <end position="52"/>
    </location>
</feature>
<keyword evidence="3 7" id="KW-0812">Transmembrane</keyword>
<feature type="compositionally biased region" description="Polar residues" evidence="6">
    <location>
        <begin position="1"/>
        <end position="11"/>
    </location>
</feature>
<dbReference type="InterPro" id="IPR043428">
    <property type="entry name" value="LivM-like"/>
</dbReference>
<dbReference type="EMBL" id="WHPC01000011">
    <property type="protein sequence ID" value="MPV36400.1"/>
    <property type="molecule type" value="Genomic_DNA"/>
</dbReference>
<feature type="transmembrane region" description="Helical" evidence="7">
    <location>
        <begin position="64"/>
        <end position="85"/>
    </location>
</feature>
<dbReference type="PANTHER" id="PTHR30482">
    <property type="entry name" value="HIGH-AFFINITY BRANCHED-CHAIN AMINO ACID TRANSPORT SYSTEM PERMEASE"/>
    <property type="match status" value="1"/>
</dbReference>
<dbReference type="GO" id="GO:0015658">
    <property type="term" value="F:branched-chain amino acid transmembrane transporter activity"/>
    <property type="evidence" value="ECO:0007669"/>
    <property type="project" value="InterPro"/>
</dbReference>
<name>A0A6N7EEF0_9MICO</name>
<keyword evidence="2" id="KW-1003">Cell membrane</keyword>
<dbReference type="PANTHER" id="PTHR30482:SF17">
    <property type="entry name" value="ABC TRANSPORTER ATP-BINDING PROTEIN"/>
    <property type="match status" value="1"/>
</dbReference>